<name>A0ABR6CR38_9BACI</name>
<reference evidence="1 2" key="1">
    <citation type="submission" date="2020-08" db="EMBL/GenBank/DDBJ databases">
        <title>Genomic Encyclopedia of Type Strains, Phase IV (KMG-IV): sequencing the most valuable type-strain genomes for metagenomic binning, comparative biology and taxonomic classification.</title>
        <authorList>
            <person name="Goeker M."/>
        </authorList>
    </citation>
    <scope>NUCLEOTIDE SEQUENCE [LARGE SCALE GENOMIC DNA]</scope>
    <source>
        <strain evidence="1 2">DSM 105481</strain>
    </source>
</reference>
<proteinExistence type="predicted"/>
<comment type="caution">
    <text evidence="1">The sequence shown here is derived from an EMBL/GenBank/DDBJ whole genome shotgun (WGS) entry which is preliminary data.</text>
</comment>
<protein>
    <recommendedName>
        <fullName evidence="3">ATP-binding protein</fullName>
    </recommendedName>
</protein>
<evidence type="ECO:0000313" key="1">
    <source>
        <dbReference type="EMBL" id="MBA9027496.1"/>
    </source>
</evidence>
<evidence type="ECO:0008006" key="3">
    <source>
        <dbReference type="Google" id="ProtNLM"/>
    </source>
</evidence>
<keyword evidence="2" id="KW-1185">Reference proteome</keyword>
<dbReference type="RefSeq" id="WP_182502952.1">
    <property type="nucleotide sequence ID" value="NZ_JACJHX010000008.1"/>
</dbReference>
<accession>A0ABR6CR38</accession>
<dbReference type="EMBL" id="JACJHX010000008">
    <property type="protein sequence ID" value="MBA9027496.1"/>
    <property type="molecule type" value="Genomic_DNA"/>
</dbReference>
<evidence type="ECO:0000313" key="2">
    <source>
        <dbReference type="Proteomes" id="UP000626697"/>
    </source>
</evidence>
<sequence>MFNRKLHAIKLSDYFALQKNEMKTFRITPHISVTNNGNAKMWRVLHKMYEIYEGLPARLSKSEGGFRFIYREKDAIWFDVVFRRADGKKTVEFYVSTSELWAKKFREILENYMRVTVEEVGVEALEIPQTGELTLQELRLARHDIFSMHTNQTEQTSPIASILTALDDISDDGDFARLSVISEVYSRAKWAKNASWAHEKLAKGKVPQRAKLTADKAGNALKGGLITFFNEIYDVLNDTLNAVSNTFFKSEKVYEKKPAIDRKSALLDELNITRLSDRSANKINQPVWKTHIRVATVTDEKLRGNLVANTLSSAFSEIAGDNELRPAKIRIKARKAEVVSELNTLHLSNRTKADGDVSLLSCDELAKVALMLPTSSVQQKYEEELAVNRKAESDVPSVLVHKETKAGVLLGGITLNIGSNNIRSVEEEPKAVKSKSNGVLVGHSEVKGVQHPICIPTSNLDETFRSYGLVGAPRMGKDTLAKNLVIEACLNHGIATFVIDAIMEDGERGFADGVRDSLPADKIIDLDLSDTDYPVPMDLTEIIERLGTNGTNRFAQELIDFFGDMESMGQSRSILREFAKASGGSLFEIKRLLEDEEFRAERAKELHKGGHVRTAHFLEKYLSEYGLDAKGNPKVLRDGQKTLDGKASAILNRLDEMLGDDTLFRIFAQAPKPEIDFEKWIREGKVVIIRVPNRKLGALSAKTLIHWVTLKIFMTKLLMDPAEGSAFIVFNEPHQYLTPGLKALMQRIVLEGPKWRLAGIFAFHHFDLLKYDLDNDLISGGINWFLFANDNRKVFEKLEAQLKPNFDVELALQTEAYHAIFLARFGGRRQNAFLLKGLAPPSERLPQYDNSFLTKRHSRMYGRHWTEVESLLA</sequence>
<gene>
    <name evidence="1" type="ORF">HNP81_002786</name>
</gene>
<dbReference type="InterPro" id="IPR027417">
    <property type="entry name" value="P-loop_NTPase"/>
</dbReference>
<dbReference type="SUPFAM" id="SSF52540">
    <property type="entry name" value="P-loop containing nucleoside triphosphate hydrolases"/>
    <property type="match status" value="1"/>
</dbReference>
<dbReference type="Proteomes" id="UP000626697">
    <property type="component" value="Unassembled WGS sequence"/>
</dbReference>
<organism evidence="1 2">
    <name type="scientific">Peribacillus huizhouensis</name>
    <dbReference type="NCBI Taxonomy" id="1501239"/>
    <lineage>
        <taxon>Bacteria</taxon>
        <taxon>Bacillati</taxon>
        <taxon>Bacillota</taxon>
        <taxon>Bacilli</taxon>
        <taxon>Bacillales</taxon>
        <taxon>Bacillaceae</taxon>
        <taxon>Peribacillus</taxon>
    </lineage>
</organism>